<evidence type="ECO:0000256" key="2">
    <source>
        <dbReference type="ARBA" id="ARBA00023002"/>
    </source>
</evidence>
<dbReference type="InterPro" id="IPR015590">
    <property type="entry name" value="Aldehyde_DH_dom"/>
</dbReference>
<dbReference type="InterPro" id="IPR029510">
    <property type="entry name" value="Ald_DH_CS_GLU"/>
</dbReference>
<dbReference type="Gene3D" id="3.40.605.10">
    <property type="entry name" value="Aldehyde Dehydrogenase, Chain A, domain 1"/>
    <property type="match status" value="1"/>
</dbReference>
<evidence type="ECO:0000256" key="5">
    <source>
        <dbReference type="PROSITE-ProRule" id="PRU10007"/>
    </source>
</evidence>
<dbReference type="PIRSF" id="PIRSF036492">
    <property type="entry name" value="ALDH"/>
    <property type="match status" value="1"/>
</dbReference>
<comment type="caution">
    <text evidence="8">The sequence shown here is derived from an EMBL/GenBank/DDBJ whole genome shotgun (WGS) entry which is preliminary data.</text>
</comment>
<evidence type="ECO:0000313" key="9">
    <source>
        <dbReference type="Proteomes" id="UP000266861"/>
    </source>
</evidence>
<name>A0A397IMK9_9GLOM</name>
<dbReference type="Proteomes" id="UP000266861">
    <property type="component" value="Unassembled WGS sequence"/>
</dbReference>
<dbReference type="InterPro" id="IPR016162">
    <property type="entry name" value="Ald_DH_N"/>
</dbReference>
<dbReference type="SUPFAM" id="SSF53720">
    <property type="entry name" value="ALDH-like"/>
    <property type="match status" value="1"/>
</dbReference>
<evidence type="ECO:0000256" key="4">
    <source>
        <dbReference type="PIRSR" id="PIRSR036492-1"/>
    </source>
</evidence>
<sequence>MSPNEVTITLPNNKTIKIPTGLFINNEFVDSVDGKCFETINPATEKVITTVAEASEKDVDLAVNAAEKAFNEVWRYVNGAQRSKLLNKLADLMERDCDELAALESLDNGKAYKSAKGDHVPASIEVYRYYAGWCDKIHGKTFESQEKFSYTRHEPIGVCAAIVPWNFPLVMQAWKLAPALACGNTMVLKSSEFTPLIALKTAALIKEAGFPKGVVNVLSGYGKPTGSAMAYHMKIDKIAFTGSTVTGRYILKAASESNLKKVTLELGGKSPNIIFADADLDEAVKWAHMGIFYNHGQCCAAGSRVYVENSIYDKFIDKFKEHTKMMKIGDPFKSDTYQGPVVSKAQFDRVMSYIETGKKEGATCLMGGDRHGKEGYFIKPTIFTDVKEEMTIMKEEIFGPVVAISKFNTVEEVIEKAHMTDFGLAAAVFTKDISRAIKISNELRAGTVWVNLYNLISPYSPFGGYKQSGMGRELGKYALREYTQVKTIQINLHMTL</sequence>
<reference evidence="8 9" key="1">
    <citation type="submission" date="2018-08" db="EMBL/GenBank/DDBJ databases">
        <title>Genome and evolution of the arbuscular mycorrhizal fungus Diversispora epigaea (formerly Glomus versiforme) and its bacterial endosymbionts.</title>
        <authorList>
            <person name="Sun X."/>
            <person name="Fei Z."/>
            <person name="Harrison M."/>
        </authorList>
    </citation>
    <scope>NUCLEOTIDE SEQUENCE [LARGE SCALE GENOMIC DNA]</scope>
    <source>
        <strain evidence="8 9">IT104</strain>
    </source>
</reference>
<evidence type="ECO:0000256" key="3">
    <source>
        <dbReference type="PIRNR" id="PIRNR036492"/>
    </source>
</evidence>
<dbReference type="CDD" id="cd07091">
    <property type="entry name" value="ALDH_F1-2_Ald2-like"/>
    <property type="match status" value="1"/>
</dbReference>
<protein>
    <recommendedName>
        <fullName evidence="3">Aldehyde dehydrogenase</fullName>
    </recommendedName>
</protein>
<dbReference type="Pfam" id="PF00171">
    <property type="entry name" value="Aldedh"/>
    <property type="match status" value="1"/>
</dbReference>
<feature type="domain" description="Aldehyde dehydrogenase" evidence="7">
    <location>
        <begin position="29"/>
        <end position="488"/>
    </location>
</feature>
<evidence type="ECO:0000256" key="6">
    <source>
        <dbReference type="RuleBase" id="RU003345"/>
    </source>
</evidence>
<proteinExistence type="inferred from homology"/>
<dbReference type="PROSITE" id="PS00687">
    <property type="entry name" value="ALDEHYDE_DEHYDR_GLU"/>
    <property type="match status" value="1"/>
</dbReference>
<dbReference type="PROSITE" id="PS00070">
    <property type="entry name" value="ALDEHYDE_DEHYDR_CYS"/>
    <property type="match status" value="1"/>
</dbReference>
<evidence type="ECO:0000256" key="1">
    <source>
        <dbReference type="ARBA" id="ARBA00009986"/>
    </source>
</evidence>
<keyword evidence="9" id="KW-1185">Reference proteome</keyword>
<dbReference type="FunFam" id="3.40.309.10:FF:000001">
    <property type="entry name" value="Mitochondrial aldehyde dehydrogenase 2"/>
    <property type="match status" value="1"/>
</dbReference>
<dbReference type="GO" id="GO:0004030">
    <property type="term" value="F:aldehyde dehydrogenase [NAD(P)+] activity"/>
    <property type="evidence" value="ECO:0007669"/>
    <property type="project" value="UniProtKB-ARBA"/>
</dbReference>
<feature type="active site" evidence="4 5">
    <location>
        <position position="265"/>
    </location>
</feature>
<evidence type="ECO:0000259" key="7">
    <source>
        <dbReference type="Pfam" id="PF00171"/>
    </source>
</evidence>
<dbReference type="STRING" id="1348612.A0A397IMK9"/>
<gene>
    <name evidence="8" type="ORF">Glove_184g144</name>
</gene>
<dbReference type="FunFam" id="3.40.605.10:FF:000026">
    <property type="entry name" value="Aldehyde dehydrogenase, putative"/>
    <property type="match status" value="1"/>
</dbReference>
<comment type="similarity">
    <text evidence="1 3 6">Belongs to the aldehyde dehydrogenase family.</text>
</comment>
<evidence type="ECO:0000313" key="8">
    <source>
        <dbReference type="EMBL" id="RHZ77171.1"/>
    </source>
</evidence>
<dbReference type="InterPro" id="IPR012394">
    <property type="entry name" value="Aldehyde_DH_NAD(P)"/>
</dbReference>
<dbReference type="InterPro" id="IPR016160">
    <property type="entry name" value="Ald_DH_CS_CYS"/>
</dbReference>
<dbReference type="AlphaFoldDB" id="A0A397IMK9"/>
<dbReference type="PANTHER" id="PTHR11699">
    <property type="entry name" value="ALDEHYDE DEHYDROGENASE-RELATED"/>
    <property type="match status" value="1"/>
</dbReference>
<dbReference type="FunFam" id="3.40.605.10:FF:000050">
    <property type="entry name" value="Aldehyde dehydrogenase, mitochondrial"/>
    <property type="match status" value="1"/>
</dbReference>
<feature type="active site" evidence="4">
    <location>
        <position position="299"/>
    </location>
</feature>
<dbReference type="GO" id="GO:0006081">
    <property type="term" value="P:aldehyde metabolic process"/>
    <property type="evidence" value="ECO:0007669"/>
    <property type="project" value="InterPro"/>
</dbReference>
<dbReference type="GO" id="GO:0019413">
    <property type="term" value="P:acetate biosynthetic process"/>
    <property type="evidence" value="ECO:0007669"/>
    <property type="project" value="UniProtKB-ARBA"/>
</dbReference>
<accession>A0A397IMK9</accession>
<keyword evidence="2 3" id="KW-0560">Oxidoreductase</keyword>
<dbReference type="Gene3D" id="3.40.309.10">
    <property type="entry name" value="Aldehyde Dehydrogenase, Chain A, domain 2"/>
    <property type="match status" value="1"/>
</dbReference>
<dbReference type="OrthoDB" id="310895at2759"/>
<dbReference type="InterPro" id="IPR016161">
    <property type="entry name" value="Ald_DH/histidinol_DH"/>
</dbReference>
<organism evidence="8 9">
    <name type="scientific">Diversispora epigaea</name>
    <dbReference type="NCBI Taxonomy" id="1348612"/>
    <lineage>
        <taxon>Eukaryota</taxon>
        <taxon>Fungi</taxon>
        <taxon>Fungi incertae sedis</taxon>
        <taxon>Mucoromycota</taxon>
        <taxon>Glomeromycotina</taxon>
        <taxon>Glomeromycetes</taxon>
        <taxon>Diversisporales</taxon>
        <taxon>Diversisporaceae</taxon>
        <taxon>Diversispora</taxon>
    </lineage>
</organism>
<dbReference type="EMBL" id="PQFF01000174">
    <property type="protein sequence ID" value="RHZ77171.1"/>
    <property type="molecule type" value="Genomic_DNA"/>
</dbReference>
<dbReference type="InterPro" id="IPR016163">
    <property type="entry name" value="Ald_DH_C"/>
</dbReference>